<keyword evidence="4 5" id="KW-0560">Oxidoreductase</keyword>
<keyword evidence="8" id="KW-1185">Reference proteome</keyword>
<evidence type="ECO:0000313" key="7">
    <source>
        <dbReference type="EMBL" id="MFC3107531.1"/>
    </source>
</evidence>
<dbReference type="PANTHER" id="PTHR43032">
    <property type="entry name" value="PROTEIN-METHIONINE-SULFOXIDE REDUCTASE"/>
    <property type="match status" value="1"/>
</dbReference>
<evidence type="ECO:0000259" key="6">
    <source>
        <dbReference type="Pfam" id="PF00174"/>
    </source>
</evidence>
<keyword evidence="1 5" id="KW-0500">Molybdenum</keyword>
<comment type="caution">
    <text evidence="7">The sequence shown here is derived from an EMBL/GenBank/DDBJ whole genome shotgun (WGS) entry which is preliminary data.</text>
</comment>
<feature type="binding site" evidence="5">
    <location>
        <position position="231"/>
    </location>
    <ligand>
        <name>Mo-molybdopterin</name>
        <dbReference type="ChEBI" id="CHEBI:71302"/>
    </ligand>
</feature>
<dbReference type="HAMAP" id="MF_01206">
    <property type="entry name" value="MsrP"/>
    <property type="match status" value="1"/>
</dbReference>
<proteinExistence type="inferred from homology"/>
<comment type="subunit">
    <text evidence="5">Heterodimer of a catalytic subunit (MsrP) and a heme-binding subunit (MsrQ).</text>
</comment>
<feature type="binding site" evidence="5">
    <location>
        <position position="143"/>
    </location>
    <ligand>
        <name>Mo-molybdopterin</name>
        <dbReference type="ChEBI" id="CHEBI:71302"/>
    </ligand>
    <ligandPart>
        <name>Mo</name>
        <dbReference type="ChEBI" id="CHEBI:28685"/>
    </ligandPart>
</feature>
<evidence type="ECO:0000313" key="8">
    <source>
        <dbReference type="Proteomes" id="UP001595530"/>
    </source>
</evidence>
<dbReference type="InterPro" id="IPR000572">
    <property type="entry name" value="OxRdtase_Mopterin-bd_dom"/>
</dbReference>
<reference evidence="8" key="1">
    <citation type="journal article" date="2019" name="Int. J. Syst. Evol. Microbiol.">
        <title>The Global Catalogue of Microorganisms (GCM) 10K type strain sequencing project: providing services to taxonomists for standard genome sequencing and annotation.</title>
        <authorList>
            <consortium name="The Broad Institute Genomics Platform"/>
            <consortium name="The Broad Institute Genome Sequencing Center for Infectious Disease"/>
            <person name="Wu L."/>
            <person name="Ma J."/>
        </authorList>
    </citation>
    <scope>NUCLEOTIDE SEQUENCE [LARGE SCALE GENOMIC DNA]</scope>
    <source>
        <strain evidence="8">KCTC 42986</strain>
    </source>
</reference>
<dbReference type="RefSeq" id="WP_390327399.1">
    <property type="nucleotide sequence ID" value="NZ_JBHRTP010000016.1"/>
</dbReference>
<dbReference type="InterPro" id="IPR036374">
    <property type="entry name" value="OxRdtase_Mopterin-bd_sf"/>
</dbReference>
<dbReference type="EC" id="1.8.5.-" evidence="5"/>
<dbReference type="Pfam" id="PF00174">
    <property type="entry name" value="Oxidored_molyb"/>
    <property type="match status" value="1"/>
</dbReference>
<comment type="similarity">
    <text evidence="5">Belongs to the MsrP family.</text>
</comment>
<evidence type="ECO:0000256" key="2">
    <source>
        <dbReference type="ARBA" id="ARBA00022723"/>
    </source>
</evidence>
<comment type="catalytic activity">
    <reaction evidence="5">
        <text>L-methionyl-[protein] + a quinone + H2O = L-methionyl-(R)-S-oxide-[protein] + a quinol</text>
        <dbReference type="Rhea" id="RHEA:51296"/>
        <dbReference type="Rhea" id="RHEA-COMP:12313"/>
        <dbReference type="Rhea" id="RHEA-COMP:12314"/>
        <dbReference type="ChEBI" id="CHEBI:15377"/>
        <dbReference type="ChEBI" id="CHEBI:16044"/>
        <dbReference type="ChEBI" id="CHEBI:24646"/>
        <dbReference type="ChEBI" id="CHEBI:45764"/>
        <dbReference type="ChEBI" id="CHEBI:132124"/>
    </reaction>
</comment>
<dbReference type="GO" id="GO:0016491">
    <property type="term" value="F:oxidoreductase activity"/>
    <property type="evidence" value="ECO:0007669"/>
    <property type="project" value="UniProtKB-KW"/>
</dbReference>
<keyword evidence="2 5" id="KW-0479">Metal-binding</keyword>
<feature type="binding site" evidence="5">
    <location>
        <begin position="88"/>
        <end position="89"/>
    </location>
    <ligand>
        <name>Mo-molybdopterin</name>
        <dbReference type="ChEBI" id="CHEBI:71302"/>
    </ligand>
</feature>
<sequence>MLIKRSPNGLDLPFSSEITPRTVFEARRSFIRQLALGSIAGGALFEIANREAFAQGGLQKLGAKANPAYVVMDPPTAYKDATTYNNFYEFGTDKADPARSAGTLKPRPWSVTIEGEVKKPLTLDLDALLRLAPLEERIYRHRCVEGWSMVIPWVGFSLSELIKKVEPTGNAKFIEFISLADKKQMPGINSPVLEWPYVEGLRLDEANHPLALLCLGMYGEALPNQNGAPVRVVLPWKYGFKSAKSIVKIRFTREQPNTAWNIAAPSEYGFYSNVNPDVDHPRWSQASERRIGEDGFFAKKRKTLRFNGYNQVASLYAGMDLKKYF</sequence>
<dbReference type="InterPro" id="IPR022867">
    <property type="entry name" value="MsrP"/>
</dbReference>
<gene>
    <name evidence="5 7" type="primary">msrP</name>
    <name evidence="7" type="ORF">ACFOFO_06085</name>
</gene>
<dbReference type="SUPFAM" id="SSF56524">
    <property type="entry name" value="Oxidoreductase molybdopterin-binding domain"/>
    <property type="match status" value="1"/>
</dbReference>
<accession>A0ABV7EZZ3</accession>
<protein>
    <recommendedName>
        <fullName evidence="5">Protein-methionine-sulfoxide reductase catalytic subunit MsrP</fullName>
        <ecNumber evidence="5">1.8.5.-</ecNumber>
    </recommendedName>
</protein>
<dbReference type="Proteomes" id="UP001595530">
    <property type="component" value="Unassembled WGS sequence"/>
</dbReference>
<evidence type="ECO:0000256" key="5">
    <source>
        <dbReference type="HAMAP-Rule" id="MF_01206"/>
    </source>
</evidence>
<feature type="binding site" evidence="5">
    <location>
        <position position="85"/>
    </location>
    <ligand>
        <name>Mo-molybdopterin</name>
        <dbReference type="ChEBI" id="CHEBI:71302"/>
    </ligand>
</feature>
<dbReference type="NCBIfam" id="NF003767">
    <property type="entry name" value="PRK05363.1"/>
    <property type="match status" value="1"/>
</dbReference>
<evidence type="ECO:0000256" key="3">
    <source>
        <dbReference type="ARBA" id="ARBA00022729"/>
    </source>
</evidence>
<feature type="domain" description="Oxidoreductase molybdopterin-binding" evidence="6">
    <location>
        <begin position="105"/>
        <end position="260"/>
    </location>
</feature>
<comment type="cofactor">
    <cofactor evidence="5">
        <name>Mo-molybdopterin</name>
        <dbReference type="ChEBI" id="CHEBI:71302"/>
    </cofactor>
    <text evidence="5">Binds 1 Mo-molybdopterin (Mo-MPT) cofactor per subunit.</text>
</comment>
<dbReference type="Gene3D" id="3.90.420.10">
    <property type="entry name" value="Oxidoreductase, molybdopterin-binding domain"/>
    <property type="match status" value="1"/>
</dbReference>
<name>A0ABV7EZZ3_9BURK</name>
<comment type="catalytic activity">
    <reaction evidence="5">
        <text>L-methionyl-[protein] + a quinone + H2O = L-methionyl-(S)-S-oxide-[protein] + a quinol</text>
        <dbReference type="Rhea" id="RHEA:51292"/>
        <dbReference type="Rhea" id="RHEA-COMP:12313"/>
        <dbReference type="Rhea" id="RHEA-COMP:12315"/>
        <dbReference type="ChEBI" id="CHEBI:15377"/>
        <dbReference type="ChEBI" id="CHEBI:16044"/>
        <dbReference type="ChEBI" id="CHEBI:24646"/>
        <dbReference type="ChEBI" id="CHEBI:44120"/>
        <dbReference type="ChEBI" id="CHEBI:132124"/>
    </reaction>
</comment>
<organism evidence="7 8">
    <name type="scientific">Undibacterium arcticum</name>
    <dbReference type="NCBI Taxonomy" id="1762892"/>
    <lineage>
        <taxon>Bacteria</taxon>
        <taxon>Pseudomonadati</taxon>
        <taxon>Pseudomonadota</taxon>
        <taxon>Betaproteobacteria</taxon>
        <taxon>Burkholderiales</taxon>
        <taxon>Oxalobacteraceae</taxon>
        <taxon>Undibacterium</taxon>
    </lineage>
</organism>
<feature type="binding site" evidence="5">
    <location>
        <position position="178"/>
    </location>
    <ligand>
        <name>Mo-molybdopterin</name>
        <dbReference type="ChEBI" id="CHEBI:71302"/>
    </ligand>
</feature>
<evidence type="ECO:0000256" key="1">
    <source>
        <dbReference type="ARBA" id="ARBA00022505"/>
    </source>
</evidence>
<dbReference type="PANTHER" id="PTHR43032:SF3">
    <property type="entry name" value="PROTEIN-METHIONINE-SULFOXIDE REDUCTASE CATALYTIC SUBUNIT MSRP"/>
    <property type="match status" value="1"/>
</dbReference>
<feature type="binding site" evidence="5">
    <location>
        <position position="226"/>
    </location>
    <ligand>
        <name>Mo-molybdopterin</name>
        <dbReference type="ChEBI" id="CHEBI:71302"/>
    </ligand>
</feature>
<evidence type="ECO:0000256" key="4">
    <source>
        <dbReference type="ARBA" id="ARBA00023002"/>
    </source>
</evidence>
<comment type="function">
    <text evidence="5">Part of the MsrPQ system that repairs oxidized periplasmic proteins containing methionine sulfoxide residues (Met-O), using respiratory chain electrons. Thus protects these proteins from oxidative-stress damage caused by reactive species of oxygen and chlorine generated by the host defense mechanisms. MsrPQ is essential for the maintenance of envelope integrity under bleach stress, rescuing a wide series of structurally unrelated periplasmic proteins from methionine oxidation. The catalytic subunit MsrP is non-stereospecific, being able to reduce both (R-) and (S-) diastereoisomers of methionine sulfoxide.</text>
</comment>
<keyword evidence="3 5" id="KW-0732">Signal</keyword>
<feature type="binding site" evidence="5">
    <location>
        <begin position="242"/>
        <end position="244"/>
    </location>
    <ligand>
        <name>Mo-molybdopterin</name>
        <dbReference type="ChEBI" id="CHEBI:71302"/>
    </ligand>
</feature>
<dbReference type="EMBL" id="JBHRTP010000016">
    <property type="protein sequence ID" value="MFC3107531.1"/>
    <property type="molecule type" value="Genomic_DNA"/>
</dbReference>